<keyword evidence="17" id="KW-1185">Reference proteome</keyword>
<gene>
    <name evidence="16" type="ORF">LI90_1197</name>
</gene>
<sequence length="461" mass="51015">MTETDTTRLHGLAGLDERLRDWLPGQRWFGGKGREIRDVELVSVTPLVGGDPAMYHLVAAVHQDGFTDRYQLLLGVRRYLPHRLLHCGIGEIEAGHAYDAAHDSEMTRWVLERLHEGATVGPLRFHRLENADFRTDLASLVMGVEQSNTSMVFGDQLILKMFRKLMPGVNPDLELTLALAAAGSPHVADPYAWYEMTVGGETTTLGMLQRFLHTATDGWELAITSVRDLYAEADLHPDEVGGDFAPEAFRLGMATAEVHHDLAATLPTATVGGVELAALAEAMTHRLRQAAEAVPELAPYAPALQTAFTDLAALEQPVPVQRIHGDYHLGQVLRTPTGWVLTDFEGEPTRPLAERRALHSPIKDVAGMLRSFDYAARHLLADHAGQPEQEQLEYRAVEWAERNRTAFCDGYAEAAGSDPREQAVLLRAFETDKVVYEVMYEARNRPSWLPIPLSAAQRLAG</sequence>
<dbReference type="SUPFAM" id="SSF56112">
    <property type="entry name" value="Protein kinase-like (PK-like)"/>
    <property type="match status" value="1"/>
</dbReference>
<keyword evidence="6" id="KW-0321">Glycogen metabolism</keyword>
<evidence type="ECO:0000313" key="17">
    <source>
        <dbReference type="Proteomes" id="UP000070188"/>
    </source>
</evidence>
<dbReference type="InterPro" id="IPR011009">
    <property type="entry name" value="Kinase-like_dom_sf"/>
</dbReference>
<evidence type="ECO:0000259" key="15">
    <source>
        <dbReference type="Pfam" id="PF18085"/>
    </source>
</evidence>
<keyword evidence="7 16" id="KW-0808">Transferase</keyword>
<evidence type="ECO:0000256" key="7">
    <source>
        <dbReference type="ARBA" id="ARBA00022679"/>
    </source>
</evidence>
<keyword evidence="12" id="KW-0119">Carbohydrate metabolism</keyword>
<evidence type="ECO:0000256" key="12">
    <source>
        <dbReference type="ARBA" id="ARBA00023277"/>
    </source>
</evidence>
<evidence type="ECO:0000256" key="11">
    <source>
        <dbReference type="ARBA" id="ARBA00023056"/>
    </source>
</evidence>
<evidence type="ECO:0000256" key="13">
    <source>
        <dbReference type="ARBA" id="ARBA00031251"/>
    </source>
</evidence>
<dbReference type="PATRIC" id="fig|1469144.10.peg.1326"/>
<evidence type="ECO:0000256" key="10">
    <source>
        <dbReference type="ARBA" id="ARBA00022840"/>
    </source>
</evidence>
<evidence type="ECO:0000313" key="16">
    <source>
        <dbReference type="EMBL" id="KWW99561.1"/>
    </source>
</evidence>
<evidence type="ECO:0000256" key="8">
    <source>
        <dbReference type="ARBA" id="ARBA00022741"/>
    </source>
</evidence>
<dbReference type="OrthoDB" id="3787729at2"/>
<dbReference type="Pfam" id="PF18085">
    <property type="entry name" value="Mak_N_cap"/>
    <property type="match status" value="1"/>
</dbReference>
<evidence type="ECO:0000256" key="9">
    <source>
        <dbReference type="ARBA" id="ARBA00022777"/>
    </source>
</evidence>
<protein>
    <recommendedName>
        <fullName evidence="5">Maltokinase</fullName>
        <ecNumber evidence="4">2.7.1.175</ecNumber>
    </recommendedName>
    <alternativeName>
        <fullName evidence="13">Maltose-1-phosphate synthase</fullName>
    </alternativeName>
</protein>
<dbReference type="STRING" id="1469144.LI90_1197"/>
<dbReference type="EMBL" id="LAXD01000001">
    <property type="protein sequence ID" value="KWW99561.1"/>
    <property type="molecule type" value="Genomic_DNA"/>
</dbReference>
<keyword evidence="8" id="KW-0547">Nucleotide-binding</keyword>
<dbReference type="AlphaFoldDB" id="A0A132MQ59"/>
<evidence type="ECO:0000256" key="1">
    <source>
        <dbReference type="ARBA" id="ARBA00004964"/>
    </source>
</evidence>
<keyword evidence="10" id="KW-0067">ATP-binding</keyword>
<evidence type="ECO:0000256" key="6">
    <source>
        <dbReference type="ARBA" id="ARBA00022600"/>
    </source>
</evidence>
<accession>A0A132MQ59</accession>
<evidence type="ECO:0000256" key="3">
    <source>
        <dbReference type="ARBA" id="ARBA00011245"/>
    </source>
</evidence>
<dbReference type="GO" id="GO:0016301">
    <property type="term" value="F:kinase activity"/>
    <property type="evidence" value="ECO:0007669"/>
    <property type="project" value="UniProtKB-KW"/>
</dbReference>
<dbReference type="Proteomes" id="UP000070188">
    <property type="component" value="Unassembled WGS sequence"/>
</dbReference>
<comment type="catalytic activity">
    <reaction evidence="14">
        <text>D-maltose + ATP = alpha-maltose 1-phosphate + ADP + H(+)</text>
        <dbReference type="Rhea" id="RHEA:31915"/>
        <dbReference type="ChEBI" id="CHEBI:15378"/>
        <dbReference type="ChEBI" id="CHEBI:17306"/>
        <dbReference type="ChEBI" id="CHEBI:30616"/>
        <dbReference type="ChEBI" id="CHEBI:63576"/>
        <dbReference type="ChEBI" id="CHEBI:456216"/>
        <dbReference type="EC" id="2.7.1.175"/>
    </reaction>
</comment>
<keyword evidence="9" id="KW-0418">Kinase</keyword>
<reference evidence="17" key="1">
    <citation type="submission" date="2015-04" db="EMBL/GenBank/DDBJ databases">
        <title>Physiological reanalysis, assessment of diazotrophy, and genome sequences of multiple isolates of Streptomyces thermoautotrophicus.</title>
        <authorList>
            <person name="MacKellar D.C."/>
            <person name="Lieber L."/>
            <person name="Norman J."/>
            <person name="Bolger A."/>
            <person name="Tobin C."/>
            <person name="Murray J.W."/>
            <person name="Chang R."/>
            <person name="Ford T."/>
            <person name="Nguyen P.Q."/>
            <person name="Woodward J."/>
            <person name="Permingeat H."/>
            <person name="Joshi N.S."/>
            <person name="Silver P.A."/>
            <person name="Usadel B."/>
            <person name="Rutherford A.W."/>
            <person name="Friesen M."/>
            <person name="Prell J."/>
        </authorList>
    </citation>
    <scope>NUCLEOTIDE SEQUENCE [LARGE SCALE GENOMIC DNA]</scope>
    <source>
        <strain evidence="17">H1</strain>
    </source>
</reference>
<organism evidence="16 17">
    <name type="scientific">Carbonactinospora thermoautotrophica</name>
    <dbReference type="NCBI Taxonomy" id="1469144"/>
    <lineage>
        <taxon>Bacteria</taxon>
        <taxon>Bacillati</taxon>
        <taxon>Actinomycetota</taxon>
        <taxon>Actinomycetes</taxon>
        <taxon>Kitasatosporales</taxon>
        <taxon>Carbonactinosporaceae</taxon>
        <taxon>Carbonactinospora</taxon>
    </lineage>
</organism>
<dbReference type="InterPro" id="IPR040999">
    <property type="entry name" value="Mak_N_cap"/>
</dbReference>
<name>A0A132MQ59_9ACTN</name>
<dbReference type="EC" id="2.7.1.175" evidence="4"/>
<evidence type="ECO:0000256" key="5">
    <source>
        <dbReference type="ARBA" id="ARBA00013882"/>
    </source>
</evidence>
<dbReference type="RefSeq" id="WP_066885162.1">
    <property type="nucleotide sequence ID" value="NZ_CP171739.1"/>
</dbReference>
<dbReference type="GO" id="GO:0005524">
    <property type="term" value="F:ATP binding"/>
    <property type="evidence" value="ECO:0007669"/>
    <property type="project" value="UniProtKB-KW"/>
</dbReference>
<comment type="similarity">
    <text evidence="2">Belongs to the aminoglycoside phosphotransferase family.</text>
</comment>
<evidence type="ECO:0000256" key="4">
    <source>
        <dbReference type="ARBA" id="ARBA00011962"/>
    </source>
</evidence>
<feature type="domain" description="Maltokinase N-terminal cap" evidence="15">
    <location>
        <begin position="22"/>
        <end position="103"/>
    </location>
</feature>
<evidence type="ECO:0000256" key="2">
    <source>
        <dbReference type="ARBA" id="ARBA00006219"/>
    </source>
</evidence>
<keyword evidence="11" id="KW-0320">Glycogen biosynthesis</keyword>
<comment type="subunit">
    <text evidence="3">Monomer.</text>
</comment>
<dbReference type="UniPathway" id="UPA00164"/>
<comment type="pathway">
    <text evidence="1">Glycan biosynthesis; glycogen biosynthesis.</text>
</comment>
<proteinExistence type="inferred from homology"/>
<evidence type="ECO:0000256" key="14">
    <source>
        <dbReference type="ARBA" id="ARBA00049067"/>
    </source>
</evidence>
<dbReference type="Gene3D" id="3.90.1200.10">
    <property type="match status" value="1"/>
</dbReference>
<dbReference type="GO" id="GO:0005978">
    <property type="term" value="P:glycogen biosynthetic process"/>
    <property type="evidence" value="ECO:0007669"/>
    <property type="project" value="UniProtKB-UniPathway"/>
</dbReference>
<comment type="caution">
    <text evidence="16">The sequence shown here is derived from an EMBL/GenBank/DDBJ whole genome shotgun (WGS) entry which is preliminary data.</text>
</comment>